<feature type="domain" description="Serine aminopeptidase S33" evidence="1">
    <location>
        <begin position="50"/>
        <end position="144"/>
    </location>
</feature>
<dbReference type="ESTHER" id="alkeh-q0acf4">
    <property type="family name" value="Hydrolase-1_PEP"/>
</dbReference>
<dbReference type="AlphaFoldDB" id="Q0ACF4"/>
<dbReference type="EMBL" id="CP000453">
    <property type="protein sequence ID" value="ABI55483.1"/>
    <property type="molecule type" value="Genomic_DNA"/>
</dbReference>
<dbReference type="Pfam" id="PF12146">
    <property type="entry name" value="Hydrolase_4"/>
    <property type="match status" value="1"/>
</dbReference>
<sequence length="304" mass="32527">MSMRYIEKGVVFLCDLESLVGVVSQPDQPAELGVIILVGGPQYRVGAHRQFVRLARCLAANGISCMRFDYRGMGDASGAERGYGRVLPDIGAALAAFQAQVPQVRRVVLWGLCGGASAACLYRVTDDRVAGLILVNPWLDVEEARAKVRLKHYYARRLLAGDFWKKALRGGLSVGASAKGLLGTARVARKGHGQPADAVAQTDDIYPGDMLRALQAGGGRSAVFLSGRDYVARTFEEAMAGHPAFAELEQAGAVEVCRFPSADHTFSSAAAMHQVEEASLEWIQAFQGLEPEPATPPAAGEQAR</sequence>
<dbReference type="InterPro" id="IPR022742">
    <property type="entry name" value="Hydrolase_4"/>
</dbReference>
<dbReference type="HOGENOM" id="CLU_075730_0_0_6"/>
<reference evidence="3" key="1">
    <citation type="submission" date="2006-08" db="EMBL/GenBank/DDBJ databases">
        <title>Complete sequence of Alkalilimnicola ehrilichei MLHE-1.</title>
        <authorList>
            <person name="Copeland A."/>
            <person name="Lucas S."/>
            <person name="Lapidus A."/>
            <person name="Barry K."/>
            <person name="Detter J.C."/>
            <person name="Glavina del Rio T."/>
            <person name="Hammon N."/>
            <person name="Israni S."/>
            <person name="Dalin E."/>
            <person name="Tice H."/>
            <person name="Pitluck S."/>
            <person name="Sims D."/>
            <person name="Brettin T."/>
            <person name="Bruce D."/>
            <person name="Han C."/>
            <person name="Tapia R."/>
            <person name="Gilna P."/>
            <person name="Schmutz J."/>
            <person name="Larimer F."/>
            <person name="Land M."/>
            <person name="Hauser L."/>
            <person name="Kyrpides N."/>
            <person name="Mikhailova N."/>
            <person name="Oremland R.S."/>
            <person name="Hoeft S.E."/>
            <person name="Switzer-Blum J."/>
            <person name="Kulp T."/>
            <person name="King G."/>
            <person name="Tabita R."/>
            <person name="Witte B."/>
            <person name="Santini J.M."/>
            <person name="Basu P."/>
            <person name="Hollibaugh J.T."/>
            <person name="Xie G."/>
            <person name="Stolz J.F."/>
            <person name="Richardson P."/>
        </authorList>
    </citation>
    <scope>NUCLEOTIDE SEQUENCE [LARGE SCALE GENOMIC DNA]</scope>
    <source>
        <strain evidence="3">ATCC BAA-1101 / DSM 17681 / MLHE-1</strain>
    </source>
</reference>
<dbReference type="eggNOG" id="COG1073">
    <property type="taxonomic scope" value="Bacteria"/>
</dbReference>
<dbReference type="Proteomes" id="UP000001962">
    <property type="component" value="Chromosome"/>
</dbReference>
<organism evidence="2 3">
    <name type="scientific">Alkalilimnicola ehrlichii (strain ATCC BAA-1101 / DSM 17681 / MLHE-1)</name>
    <dbReference type="NCBI Taxonomy" id="187272"/>
    <lineage>
        <taxon>Bacteria</taxon>
        <taxon>Pseudomonadati</taxon>
        <taxon>Pseudomonadota</taxon>
        <taxon>Gammaproteobacteria</taxon>
        <taxon>Chromatiales</taxon>
        <taxon>Ectothiorhodospiraceae</taxon>
        <taxon>Alkalilimnicola</taxon>
    </lineage>
</organism>
<dbReference type="Gene3D" id="3.40.50.1820">
    <property type="entry name" value="alpha/beta hydrolase"/>
    <property type="match status" value="1"/>
</dbReference>
<gene>
    <name evidence="2" type="ordered locus">Mlg_0128</name>
</gene>
<dbReference type="InterPro" id="IPR029058">
    <property type="entry name" value="AB_hydrolase_fold"/>
</dbReference>
<evidence type="ECO:0000313" key="2">
    <source>
        <dbReference type="EMBL" id="ABI55483.1"/>
    </source>
</evidence>
<protein>
    <submittedName>
        <fullName evidence="2">Esterase/lipase/thioesterase family</fullName>
    </submittedName>
</protein>
<dbReference type="InterPro" id="IPR017531">
    <property type="entry name" value="Hydrolase-1_PEP"/>
</dbReference>
<evidence type="ECO:0000313" key="3">
    <source>
        <dbReference type="Proteomes" id="UP000001962"/>
    </source>
</evidence>
<dbReference type="KEGG" id="aeh:Mlg_0128"/>
<accession>Q0ACF4</accession>
<keyword evidence="3" id="KW-1185">Reference proteome</keyword>
<dbReference type="NCBIfam" id="TIGR03100">
    <property type="entry name" value="hydr1_PEP"/>
    <property type="match status" value="1"/>
</dbReference>
<proteinExistence type="predicted"/>
<name>Q0ACF4_ALKEH</name>
<evidence type="ECO:0000259" key="1">
    <source>
        <dbReference type="Pfam" id="PF12146"/>
    </source>
</evidence>
<dbReference type="SUPFAM" id="SSF53474">
    <property type="entry name" value="alpha/beta-Hydrolases"/>
    <property type="match status" value="1"/>
</dbReference>